<comment type="subcellular location">
    <subcellularLocation>
        <location evidence="1">Cytoplasm</location>
    </subcellularLocation>
</comment>
<evidence type="ECO:0000313" key="12">
    <source>
        <dbReference type="EMBL" id="MCQ5122456.1"/>
    </source>
</evidence>
<evidence type="ECO:0000256" key="1">
    <source>
        <dbReference type="ARBA" id="ARBA00004496"/>
    </source>
</evidence>
<comment type="function">
    <text evidence="8">The phosphoenolpyruvate-dependent sugar phosphotransferase system (sugar PTS), a major carbohydrate active transport system, catalyzes the phosphorylation of incoming sugar substrates concomitantly with their translocation across the cell membrane. The enzyme II UlaABC PTS system is involved in ascorbate transport.</text>
</comment>
<dbReference type="PANTHER" id="PTHR36203">
    <property type="entry name" value="ASCORBATE-SPECIFIC PTS SYSTEM EIIA COMPONENT"/>
    <property type="match status" value="1"/>
</dbReference>
<dbReference type="Gene3D" id="3.40.930.10">
    <property type="entry name" value="Mannitol-specific EII, Chain A"/>
    <property type="match status" value="1"/>
</dbReference>
<dbReference type="SUPFAM" id="SSF55804">
    <property type="entry name" value="Phoshotransferase/anion transport protein"/>
    <property type="match status" value="1"/>
</dbReference>
<dbReference type="PROSITE" id="PS51094">
    <property type="entry name" value="PTS_EIIA_TYPE_2"/>
    <property type="match status" value="1"/>
</dbReference>
<keyword evidence="4" id="KW-0597">Phosphoprotein</keyword>
<keyword evidence="7" id="KW-0418">Kinase</keyword>
<feature type="domain" description="PTS EIIA type-2" evidence="11">
    <location>
        <begin position="4"/>
        <end position="145"/>
    </location>
</feature>
<evidence type="ECO:0000256" key="6">
    <source>
        <dbReference type="ARBA" id="ARBA00022683"/>
    </source>
</evidence>
<gene>
    <name evidence="12" type="ORF">NE663_09330</name>
</gene>
<dbReference type="InterPro" id="IPR002178">
    <property type="entry name" value="PTS_EIIA_type-2_dom"/>
</dbReference>
<evidence type="ECO:0000256" key="8">
    <source>
        <dbReference type="ARBA" id="ARBA00037387"/>
    </source>
</evidence>
<evidence type="ECO:0000256" key="9">
    <source>
        <dbReference type="ARBA" id="ARBA00041175"/>
    </source>
</evidence>
<evidence type="ECO:0000313" key="13">
    <source>
        <dbReference type="Proteomes" id="UP001524435"/>
    </source>
</evidence>
<dbReference type="RefSeq" id="WP_102266012.1">
    <property type="nucleotide sequence ID" value="NZ_CALVCM010000012.1"/>
</dbReference>
<dbReference type="PANTHER" id="PTHR36203:SF1">
    <property type="entry name" value="ASCORBATE-SPECIFIC PTS SYSTEM EIIA COMPONENT"/>
    <property type="match status" value="1"/>
</dbReference>
<dbReference type="InterPro" id="IPR051351">
    <property type="entry name" value="Ascorbate-PTS_EIIA_comp"/>
</dbReference>
<dbReference type="InterPro" id="IPR016152">
    <property type="entry name" value="PTrfase/Anion_transptr"/>
</dbReference>
<comment type="caution">
    <text evidence="12">The sequence shown here is derived from an EMBL/GenBank/DDBJ whole genome shotgun (WGS) entry which is preliminary data.</text>
</comment>
<keyword evidence="13" id="KW-1185">Reference proteome</keyword>
<keyword evidence="2" id="KW-0813">Transport</keyword>
<keyword evidence="3" id="KW-0963">Cytoplasm</keyword>
<name>A0ABT1SML0_9FIRM</name>
<evidence type="ECO:0000256" key="4">
    <source>
        <dbReference type="ARBA" id="ARBA00022553"/>
    </source>
</evidence>
<dbReference type="Pfam" id="PF00359">
    <property type="entry name" value="PTS_EIIA_2"/>
    <property type="match status" value="1"/>
</dbReference>
<keyword evidence="5" id="KW-0808">Transferase</keyword>
<evidence type="ECO:0000259" key="11">
    <source>
        <dbReference type="PROSITE" id="PS51094"/>
    </source>
</evidence>
<dbReference type="Proteomes" id="UP001524435">
    <property type="component" value="Unassembled WGS sequence"/>
</dbReference>
<evidence type="ECO:0000256" key="2">
    <source>
        <dbReference type="ARBA" id="ARBA00022448"/>
    </source>
</evidence>
<evidence type="ECO:0000256" key="10">
    <source>
        <dbReference type="ARBA" id="ARBA00042072"/>
    </source>
</evidence>
<protein>
    <recommendedName>
        <fullName evidence="9">Ascorbate-specific PTS system EIIA component</fullName>
    </recommendedName>
    <alternativeName>
        <fullName evidence="10">Ascorbate-specific phosphotransferase enzyme IIA component</fullName>
    </alternativeName>
</protein>
<reference evidence="12 13" key="1">
    <citation type="submission" date="2022-06" db="EMBL/GenBank/DDBJ databases">
        <title>Isolation of gut microbiota from human fecal samples.</title>
        <authorList>
            <person name="Pamer E.G."/>
            <person name="Barat B."/>
            <person name="Waligurski E."/>
            <person name="Medina S."/>
            <person name="Paddock L."/>
            <person name="Mostad J."/>
        </authorList>
    </citation>
    <scope>NUCLEOTIDE SEQUENCE [LARGE SCALE GENOMIC DNA]</scope>
    <source>
        <strain evidence="12 13">DFI.6.1</strain>
    </source>
</reference>
<keyword evidence="6" id="KW-0598">Phosphotransferase system</keyword>
<evidence type="ECO:0000256" key="7">
    <source>
        <dbReference type="ARBA" id="ARBA00022777"/>
    </source>
</evidence>
<keyword evidence="12" id="KW-0762">Sugar transport</keyword>
<evidence type="ECO:0000256" key="5">
    <source>
        <dbReference type="ARBA" id="ARBA00022679"/>
    </source>
</evidence>
<sequence>MIKDLLKKENIKMLDHALEWEDAIRYCVQPLVDCHCVEARYAEEIIANTLKMGPYYVIAKNLALIHGRSDQGVIAKQLAITLSKEAIIFSKEKKAKLLVVLAAEDSESHIGALSKLAEIFMDESRIEKICGFDSIEEIYEEFLKADKGK</sequence>
<proteinExistence type="predicted"/>
<evidence type="ECO:0000256" key="3">
    <source>
        <dbReference type="ARBA" id="ARBA00022490"/>
    </source>
</evidence>
<accession>A0ABT1SML0</accession>
<dbReference type="EMBL" id="JANGCH010000015">
    <property type="protein sequence ID" value="MCQ5122456.1"/>
    <property type="molecule type" value="Genomic_DNA"/>
</dbReference>
<organism evidence="12 13">
    <name type="scientific">Massilicoli timonensis</name>
    <dbReference type="NCBI Taxonomy" id="2015901"/>
    <lineage>
        <taxon>Bacteria</taxon>
        <taxon>Bacillati</taxon>
        <taxon>Bacillota</taxon>
        <taxon>Erysipelotrichia</taxon>
        <taxon>Erysipelotrichales</taxon>
        <taxon>Erysipelotrichaceae</taxon>
        <taxon>Massilicoli</taxon>
    </lineage>
</organism>